<dbReference type="PANTHER" id="PTHR30469:SF36">
    <property type="entry name" value="BLL3903 PROTEIN"/>
    <property type="match status" value="1"/>
</dbReference>
<proteinExistence type="inferred from homology"/>
<dbReference type="Gene3D" id="2.40.50.100">
    <property type="match status" value="1"/>
</dbReference>
<evidence type="ECO:0000256" key="1">
    <source>
        <dbReference type="ARBA" id="ARBA00009477"/>
    </source>
</evidence>
<evidence type="ECO:0000259" key="3">
    <source>
        <dbReference type="Pfam" id="PF25954"/>
    </source>
</evidence>
<feature type="domain" description="Multidrug resistance protein MdtA-like barrel-sandwich hybrid" evidence="2">
    <location>
        <begin position="75"/>
        <end position="194"/>
    </location>
</feature>
<dbReference type="InterPro" id="IPR058792">
    <property type="entry name" value="Beta-barrel_RND_2"/>
</dbReference>
<dbReference type="InterPro" id="IPR058637">
    <property type="entry name" value="YknX-like_C"/>
</dbReference>
<dbReference type="Gene3D" id="2.40.420.20">
    <property type="match status" value="1"/>
</dbReference>
<reference evidence="5" key="1">
    <citation type="submission" date="2020-10" db="EMBL/GenBank/DDBJ databases">
        <authorList>
            <person name="Gilroy R."/>
        </authorList>
    </citation>
    <scope>NUCLEOTIDE SEQUENCE</scope>
    <source>
        <strain evidence="5">CHK158-818</strain>
    </source>
</reference>
<comment type="similarity">
    <text evidence="1">Belongs to the membrane fusion protein (MFP) (TC 8.A.1) family.</text>
</comment>
<evidence type="ECO:0000313" key="5">
    <source>
        <dbReference type="EMBL" id="HIU55697.1"/>
    </source>
</evidence>
<dbReference type="PANTHER" id="PTHR30469">
    <property type="entry name" value="MULTIDRUG RESISTANCE PROTEIN MDTA"/>
    <property type="match status" value="1"/>
</dbReference>
<dbReference type="InterPro" id="IPR058625">
    <property type="entry name" value="MdtA-like_BSH"/>
</dbReference>
<dbReference type="EMBL" id="DVNA01000174">
    <property type="protein sequence ID" value="HIU55697.1"/>
    <property type="molecule type" value="Genomic_DNA"/>
</dbReference>
<dbReference type="Gene3D" id="2.40.30.170">
    <property type="match status" value="1"/>
</dbReference>
<dbReference type="InterPro" id="IPR006143">
    <property type="entry name" value="RND_pump_MFP"/>
</dbReference>
<dbReference type="SUPFAM" id="SSF111369">
    <property type="entry name" value="HlyD-like secretion proteins"/>
    <property type="match status" value="1"/>
</dbReference>
<feature type="domain" description="CusB-like beta-barrel" evidence="3">
    <location>
        <begin position="208"/>
        <end position="280"/>
    </location>
</feature>
<dbReference type="Pfam" id="PF25917">
    <property type="entry name" value="BSH_RND"/>
    <property type="match status" value="1"/>
</dbReference>
<dbReference type="AlphaFoldDB" id="A0A9D1M8M3"/>
<dbReference type="NCBIfam" id="TIGR01730">
    <property type="entry name" value="RND_mfp"/>
    <property type="match status" value="1"/>
</dbReference>
<dbReference type="Proteomes" id="UP000824112">
    <property type="component" value="Unassembled WGS sequence"/>
</dbReference>
<evidence type="ECO:0000313" key="6">
    <source>
        <dbReference type="Proteomes" id="UP000824112"/>
    </source>
</evidence>
<comment type="caution">
    <text evidence="5">The sequence shown here is derived from an EMBL/GenBank/DDBJ whole genome shotgun (WGS) entry which is preliminary data.</text>
</comment>
<evidence type="ECO:0000259" key="2">
    <source>
        <dbReference type="Pfam" id="PF25917"/>
    </source>
</evidence>
<dbReference type="Pfam" id="PF25954">
    <property type="entry name" value="Beta-barrel_RND_2"/>
    <property type="match status" value="1"/>
</dbReference>
<name>A0A9D1M8M3_9BACT</name>
<dbReference type="GO" id="GO:0015562">
    <property type="term" value="F:efflux transmembrane transporter activity"/>
    <property type="evidence" value="ECO:0007669"/>
    <property type="project" value="TreeGrafter"/>
</dbReference>
<feature type="domain" description="YknX-like C-terminal permuted SH3-like" evidence="4">
    <location>
        <begin position="288"/>
        <end position="348"/>
    </location>
</feature>
<evidence type="ECO:0000259" key="4">
    <source>
        <dbReference type="Pfam" id="PF25989"/>
    </source>
</evidence>
<dbReference type="Pfam" id="PF25989">
    <property type="entry name" value="YknX_C"/>
    <property type="match status" value="1"/>
</dbReference>
<accession>A0A9D1M8M3</accession>
<reference evidence="5" key="2">
    <citation type="journal article" date="2021" name="PeerJ">
        <title>Extensive microbial diversity within the chicken gut microbiome revealed by metagenomics and culture.</title>
        <authorList>
            <person name="Gilroy R."/>
            <person name="Ravi A."/>
            <person name="Getino M."/>
            <person name="Pursley I."/>
            <person name="Horton D.L."/>
            <person name="Alikhan N.F."/>
            <person name="Baker D."/>
            <person name="Gharbi K."/>
            <person name="Hall N."/>
            <person name="Watson M."/>
            <person name="Adriaenssens E.M."/>
            <person name="Foster-Nyarko E."/>
            <person name="Jarju S."/>
            <person name="Secka A."/>
            <person name="Antonio M."/>
            <person name="Oren A."/>
            <person name="Chaudhuri R.R."/>
            <person name="La Ragione R."/>
            <person name="Hildebrand F."/>
            <person name="Pallen M.J."/>
        </authorList>
    </citation>
    <scope>NUCLEOTIDE SEQUENCE</scope>
    <source>
        <strain evidence="5">CHK158-818</strain>
    </source>
</reference>
<protein>
    <submittedName>
        <fullName evidence="5">Efflux RND transporter periplasmic adaptor subunit</fullName>
    </submittedName>
</protein>
<gene>
    <name evidence="5" type="ORF">IAB03_07835</name>
</gene>
<dbReference type="Gene3D" id="1.10.287.470">
    <property type="entry name" value="Helix hairpin bin"/>
    <property type="match status" value="1"/>
</dbReference>
<dbReference type="GO" id="GO:1990281">
    <property type="term" value="C:efflux pump complex"/>
    <property type="evidence" value="ECO:0007669"/>
    <property type="project" value="TreeGrafter"/>
</dbReference>
<sequence>MMFKYKRIVMISLPLLFIGGLVAYRYWPDNADQPEENPMPGKAKSSTLNVQVCIAKEQKLVSSIPAVGTLLPNEEVDLTAESAGKVVGIYFEEGSRVKKGDLLLKVDDSDLLAQHQRASFQRKLLEEKLNRQRVLFEQEAVSREEYDQVQTDFNMVEADIALLDVKIAKTELRAPFDGLIGFREVSLGAYLQPGVLVSRLVDDNRLKVEFSIPEKYAGLPLINSKVSFTIEASDKEFTATVYAVDPRIDPETRTIMLRARCDRADSRLSAGMFARLNLITSQSEHSILLPTEAIVPEMGGKSVWKLVNGKAQSVPVETGERTDEQIEVLSGIEVGDTIITTGLMQIRSDASIHITDIK</sequence>
<organism evidence="5 6">
    <name type="scientific">Candidatus Gallibacteroides avistercoris</name>
    <dbReference type="NCBI Taxonomy" id="2840833"/>
    <lineage>
        <taxon>Bacteria</taxon>
        <taxon>Pseudomonadati</taxon>
        <taxon>Bacteroidota</taxon>
        <taxon>Bacteroidia</taxon>
        <taxon>Bacteroidales</taxon>
        <taxon>Bacteroidaceae</taxon>
        <taxon>Bacteroidaceae incertae sedis</taxon>
        <taxon>Candidatus Gallibacteroides</taxon>
    </lineage>
</organism>